<proteinExistence type="predicted"/>
<sequence length="197" mass="22802">MNTIFKPFVYLFVIAFSFSSCESTEEEIVDSEVLTPWERKFYGGQHNINNISFFTTEIEGSTNVNFDCFVCQAELPSNIFTTATIKIYLPKHPQEGFQTGLETLESNRVIIRYDNGLFTEDVYEDGSLKFIGIIQDPNDDTKELSGFEFNLTIPSFYNITKDNFEYIEFPFFLKYLDNNGNEIFRGERTFSILNSTC</sequence>
<evidence type="ECO:0008006" key="3">
    <source>
        <dbReference type="Google" id="ProtNLM"/>
    </source>
</evidence>
<reference evidence="1 2" key="1">
    <citation type="submission" date="2019-05" db="EMBL/GenBank/DDBJ databases">
        <title>Polaribacter aestuariivivens sp. nov., isolated from a tidal flat.</title>
        <authorList>
            <person name="Yoon J.-H."/>
        </authorList>
    </citation>
    <scope>NUCLEOTIDE SEQUENCE [LARGE SCALE GENOMIC DNA]</scope>
    <source>
        <strain evidence="1 2">DBTF-3</strain>
    </source>
</reference>
<dbReference type="AlphaFoldDB" id="A0A5S3N7H4"/>
<accession>A0A5S3N7H4</accession>
<dbReference type="EMBL" id="VANR01000002">
    <property type="protein sequence ID" value="TMM31097.1"/>
    <property type="molecule type" value="Genomic_DNA"/>
</dbReference>
<protein>
    <recommendedName>
        <fullName evidence="3">Lipoprotein</fullName>
    </recommendedName>
</protein>
<evidence type="ECO:0000313" key="2">
    <source>
        <dbReference type="Proteomes" id="UP000307140"/>
    </source>
</evidence>
<keyword evidence="2" id="KW-1185">Reference proteome</keyword>
<comment type="caution">
    <text evidence="1">The sequence shown here is derived from an EMBL/GenBank/DDBJ whole genome shotgun (WGS) entry which is preliminary data.</text>
</comment>
<evidence type="ECO:0000313" key="1">
    <source>
        <dbReference type="EMBL" id="TMM31097.1"/>
    </source>
</evidence>
<dbReference type="RefSeq" id="WP_138534827.1">
    <property type="nucleotide sequence ID" value="NZ_VANR01000002.1"/>
</dbReference>
<organism evidence="1 2">
    <name type="scientific">Polaribacter aestuariivivens</name>
    <dbReference type="NCBI Taxonomy" id="2304626"/>
    <lineage>
        <taxon>Bacteria</taxon>
        <taxon>Pseudomonadati</taxon>
        <taxon>Bacteroidota</taxon>
        <taxon>Flavobacteriia</taxon>
        <taxon>Flavobacteriales</taxon>
        <taxon>Flavobacteriaceae</taxon>
    </lineage>
</organism>
<name>A0A5S3N7H4_9FLAO</name>
<dbReference type="Proteomes" id="UP000307140">
    <property type="component" value="Unassembled WGS sequence"/>
</dbReference>
<dbReference type="PROSITE" id="PS51257">
    <property type="entry name" value="PROKAR_LIPOPROTEIN"/>
    <property type="match status" value="1"/>
</dbReference>
<gene>
    <name evidence="1" type="ORF">FDT66_03775</name>
</gene>